<gene>
    <name evidence="2" type="ORF">OXX778_LOCUS23157</name>
</gene>
<feature type="domain" description="HipA N-terminal subdomain 1" evidence="1">
    <location>
        <begin position="8"/>
        <end position="103"/>
    </location>
</feature>
<dbReference type="NCBIfam" id="TIGR03071">
    <property type="entry name" value="couple_hipA"/>
    <property type="match status" value="1"/>
</dbReference>
<evidence type="ECO:0000313" key="3">
    <source>
        <dbReference type="Proteomes" id="UP000663879"/>
    </source>
</evidence>
<dbReference type="EMBL" id="CAJNOC010011371">
    <property type="protein sequence ID" value="CAF1147522.1"/>
    <property type="molecule type" value="Genomic_DNA"/>
</dbReference>
<evidence type="ECO:0000313" key="2">
    <source>
        <dbReference type="EMBL" id="CAF1147522.1"/>
    </source>
</evidence>
<evidence type="ECO:0000259" key="1">
    <source>
        <dbReference type="Pfam" id="PF13657"/>
    </source>
</evidence>
<dbReference type="AlphaFoldDB" id="A0A814SFU2"/>
<comment type="caution">
    <text evidence="2">The sequence shown here is derived from an EMBL/GenBank/DDBJ whole genome shotgun (WGS) entry which is preliminary data.</text>
</comment>
<sequence length="111" mass="13080">MNEKWSNLNVYYYSLIVGHLTKTKHQNSDEYAFTYAQEYVESELTVPLGVNLSKRFEAYSCKDKLPPFFDNLVSEGWLRENQSKALNLLDFKGDKFDILSYFGFVYFMDLT</sequence>
<dbReference type="Pfam" id="PF13657">
    <property type="entry name" value="Couple_hipA"/>
    <property type="match status" value="1"/>
</dbReference>
<accession>A0A814SFU2</accession>
<protein>
    <recommendedName>
        <fullName evidence="1">HipA N-terminal subdomain 1 domain-containing protein</fullName>
    </recommendedName>
</protein>
<proteinExistence type="predicted"/>
<dbReference type="Proteomes" id="UP000663879">
    <property type="component" value="Unassembled WGS sequence"/>
</dbReference>
<reference evidence="2" key="1">
    <citation type="submission" date="2021-02" db="EMBL/GenBank/DDBJ databases">
        <authorList>
            <person name="Nowell W R."/>
        </authorList>
    </citation>
    <scope>NUCLEOTIDE SEQUENCE</scope>
    <source>
        <strain evidence="2">Ploen Becks lab</strain>
    </source>
</reference>
<dbReference type="InterPro" id="IPR017508">
    <property type="entry name" value="HipA_N1"/>
</dbReference>
<name>A0A814SFU2_9BILA</name>
<keyword evidence="3" id="KW-1185">Reference proteome</keyword>
<organism evidence="2 3">
    <name type="scientific">Brachionus calyciflorus</name>
    <dbReference type="NCBI Taxonomy" id="104777"/>
    <lineage>
        <taxon>Eukaryota</taxon>
        <taxon>Metazoa</taxon>
        <taxon>Spiralia</taxon>
        <taxon>Gnathifera</taxon>
        <taxon>Rotifera</taxon>
        <taxon>Eurotatoria</taxon>
        <taxon>Monogononta</taxon>
        <taxon>Pseudotrocha</taxon>
        <taxon>Ploima</taxon>
        <taxon>Brachionidae</taxon>
        <taxon>Brachionus</taxon>
    </lineage>
</organism>